<evidence type="ECO:0000256" key="1">
    <source>
        <dbReference type="ARBA" id="ARBA00004651"/>
    </source>
</evidence>
<evidence type="ECO:0000256" key="2">
    <source>
        <dbReference type="ARBA" id="ARBA00022475"/>
    </source>
</evidence>
<feature type="transmembrane region" description="Helical" evidence="9">
    <location>
        <begin position="85"/>
        <end position="105"/>
    </location>
</feature>
<name>A0A5B8W019_9SPHI</name>
<feature type="active site" evidence="6">
    <location>
        <position position="315"/>
    </location>
</feature>
<feature type="transmembrane region" description="Helical" evidence="9">
    <location>
        <begin position="136"/>
        <end position="158"/>
    </location>
</feature>
<feature type="binding site" evidence="8">
    <location>
        <position position="484"/>
    </location>
    <ligand>
        <name>Mn(2+)</name>
        <dbReference type="ChEBI" id="CHEBI:29035"/>
    </ligand>
</feature>
<keyword evidence="3 9" id="KW-0812">Transmembrane</keyword>
<protein>
    <submittedName>
        <fullName evidence="11">LTA synthase family protein</fullName>
    </submittedName>
</protein>
<dbReference type="AlphaFoldDB" id="A0A5B8W019"/>
<dbReference type="EMBL" id="CP042437">
    <property type="protein sequence ID" value="QEC76126.1"/>
    <property type="molecule type" value="Genomic_DNA"/>
</dbReference>
<dbReference type="InterPro" id="IPR012160">
    <property type="entry name" value="LtaS-like"/>
</dbReference>
<feature type="transmembrane region" description="Helical" evidence="9">
    <location>
        <begin position="170"/>
        <end position="191"/>
    </location>
</feature>
<dbReference type="GO" id="GO:0046872">
    <property type="term" value="F:metal ion binding"/>
    <property type="evidence" value="ECO:0007669"/>
    <property type="project" value="UniProtKB-KW"/>
</dbReference>
<feature type="binding site" evidence="8">
    <location>
        <position position="275"/>
    </location>
    <ligand>
        <name>Mn(2+)</name>
        <dbReference type="ChEBI" id="CHEBI:29035"/>
    </ligand>
</feature>
<dbReference type="GO" id="GO:0005886">
    <property type="term" value="C:plasma membrane"/>
    <property type="evidence" value="ECO:0007669"/>
    <property type="project" value="UniProtKB-SubCell"/>
</dbReference>
<proteinExistence type="predicted"/>
<feature type="binding site" evidence="7">
    <location>
        <position position="430"/>
    </location>
    <ligand>
        <name>substrate</name>
    </ligand>
</feature>
<evidence type="ECO:0000256" key="6">
    <source>
        <dbReference type="PIRSR" id="PIRSR005091-1"/>
    </source>
</evidence>
<dbReference type="PIRSF" id="PIRSF005091">
    <property type="entry name" value="Mmb_sulf_HI1246"/>
    <property type="match status" value="1"/>
</dbReference>
<evidence type="ECO:0000313" key="11">
    <source>
        <dbReference type="EMBL" id="QEC76126.1"/>
    </source>
</evidence>
<keyword evidence="12" id="KW-1185">Reference proteome</keyword>
<evidence type="ECO:0000256" key="8">
    <source>
        <dbReference type="PIRSR" id="PIRSR005091-3"/>
    </source>
</evidence>
<evidence type="ECO:0000313" key="12">
    <source>
        <dbReference type="Proteomes" id="UP000321362"/>
    </source>
</evidence>
<evidence type="ECO:0000256" key="9">
    <source>
        <dbReference type="SAM" id="Phobius"/>
    </source>
</evidence>
<dbReference type="InterPro" id="IPR017850">
    <property type="entry name" value="Alkaline_phosphatase_core_sf"/>
</dbReference>
<sequence length="620" mass="70565">MLRSLFSFCRFFIFWIILALITRVIFEVYFRNKLSGASFSEIAQTFQYGFLMDASVAAYISSVPLLVFCVNWFTKGHIGSKWLRFYVYLAVVIIAIVTVVNLNIFREWGTKVNFRAFDVFFNAPSEAFAASSSSPLFLTFALFVALIAGGVFLSKYIIDFDFKKPNAPLIVKPVIVVLLLGITLLIIRGGLQVAPIAQSNAYFSSKPILNQSALNTEWNLIQNVVENLESPGNPYVFMPAKKASAMVDSMYAVKKDSTLHILTTNRPNVVIFQLESFTADLIESLGGEKGDAPNFEDFIKQGVLFDSVYAASDRTDKGIVAIMSAFPSQATRTIIIDNEKQERLPALSSVFADQGYRTSYFYGGESEFMNFKAYLLSHKITDLVDKRDFEAKEMNSKWGAHDDILFRRNISYLNKVQKPFFSYVQTLSNHEPFELPVPPHFPGDDMGNKFRSTAYYTDASLKQYFDTAKKQSWYKNTLFVLVADHGHRLPLDKSEPYEPRKYHIPILFFGDAIKPEYRGLRVKKLGNQTDIAATLLAQLNLPHQQFKWSKNLLNPYSLDFAFFDWDNGMGFMLPNQAVTYDNAGQTVSYIQNRNAPKAYTNKTLDYAKAFMQQVFTDYLR</sequence>
<dbReference type="SUPFAM" id="SSF53649">
    <property type="entry name" value="Alkaline phosphatase-like"/>
    <property type="match status" value="1"/>
</dbReference>
<dbReference type="KEGG" id="mgk:FSB76_09280"/>
<keyword evidence="7" id="KW-0464">Manganese</keyword>
<dbReference type="CDD" id="cd16015">
    <property type="entry name" value="LTA_synthase"/>
    <property type="match status" value="1"/>
</dbReference>
<evidence type="ECO:0000256" key="7">
    <source>
        <dbReference type="PIRSR" id="PIRSR005091-2"/>
    </source>
</evidence>
<organism evidence="11 12">
    <name type="scientific">Mucilaginibacter ginsenosidivorax</name>
    <dbReference type="NCBI Taxonomy" id="862126"/>
    <lineage>
        <taxon>Bacteria</taxon>
        <taxon>Pseudomonadati</taxon>
        <taxon>Bacteroidota</taxon>
        <taxon>Sphingobacteriia</taxon>
        <taxon>Sphingobacteriales</taxon>
        <taxon>Sphingobacteriaceae</taxon>
        <taxon>Mucilaginibacter</taxon>
    </lineage>
</organism>
<dbReference type="PANTHER" id="PTHR47371:SF3">
    <property type="entry name" value="PHOSPHOGLYCEROL TRANSFERASE I"/>
    <property type="match status" value="1"/>
</dbReference>
<evidence type="ECO:0000259" key="10">
    <source>
        <dbReference type="Pfam" id="PF00884"/>
    </source>
</evidence>
<feature type="transmembrane region" description="Helical" evidence="9">
    <location>
        <begin position="12"/>
        <end position="30"/>
    </location>
</feature>
<dbReference type="InterPro" id="IPR000917">
    <property type="entry name" value="Sulfatase_N"/>
</dbReference>
<keyword evidence="4 9" id="KW-1133">Transmembrane helix</keyword>
<keyword evidence="5 9" id="KW-0472">Membrane</keyword>
<keyword evidence="2" id="KW-1003">Cell membrane</keyword>
<dbReference type="Pfam" id="PF00884">
    <property type="entry name" value="Sulfatase"/>
    <property type="match status" value="1"/>
</dbReference>
<dbReference type="Proteomes" id="UP000321362">
    <property type="component" value="Chromosome"/>
</dbReference>
<evidence type="ECO:0000256" key="4">
    <source>
        <dbReference type="ARBA" id="ARBA00022989"/>
    </source>
</evidence>
<feature type="binding site" evidence="8">
    <location>
        <position position="315"/>
    </location>
    <ligand>
        <name>Mn(2+)</name>
        <dbReference type="ChEBI" id="CHEBI:29035"/>
    </ligand>
</feature>
<gene>
    <name evidence="11" type="ORF">FSB76_09280</name>
</gene>
<dbReference type="InterPro" id="IPR050448">
    <property type="entry name" value="OpgB/LTA_synthase_biosynth"/>
</dbReference>
<accession>A0A5B8W019</accession>
<evidence type="ECO:0000256" key="5">
    <source>
        <dbReference type="ARBA" id="ARBA00023136"/>
    </source>
</evidence>
<evidence type="ECO:0000256" key="3">
    <source>
        <dbReference type="ARBA" id="ARBA00022692"/>
    </source>
</evidence>
<comment type="subcellular location">
    <subcellularLocation>
        <location evidence="1">Cell membrane</location>
        <topology evidence="1">Multi-pass membrane protein</topology>
    </subcellularLocation>
</comment>
<dbReference type="Gene3D" id="3.30.1120.80">
    <property type="match status" value="1"/>
</dbReference>
<dbReference type="PANTHER" id="PTHR47371">
    <property type="entry name" value="LIPOTEICHOIC ACID SYNTHASE"/>
    <property type="match status" value="1"/>
</dbReference>
<keyword evidence="7" id="KW-0479">Metal-binding</keyword>
<reference evidence="11 12" key="1">
    <citation type="journal article" date="2013" name="J. Microbiol.">
        <title>Mucilaginibacter ginsenosidivorax sp. nov., with ginsenoside converting activity isolated from sediment.</title>
        <authorList>
            <person name="Kim J.K."/>
            <person name="Choi T.E."/>
            <person name="Liu Q.M."/>
            <person name="Park H.Y."/>
            <person name="Yi T.H."/>
            <person name="Yoon M.H."/>
            <person name="Kim S.C."/>
            <person name="Im W.T."/>
        </authorList>
    </citation>
    <scope>NUCLEOTIDE SEQUENCE [LARGE SCALE GENOMIC DNA]</scope>
    <source>
        <strain evidence="11 12">KHI28</strain>
    </source>
</reference>
<feature type="binding site" evidence="8">
    <location>
        <position position="485"/>
    </location>
    <ligand>
        <name>Mn(2+)</name>
        <dbReference type="ChEBI" id="CHEBI:29035"/>
    </ligand>
</feature>
<dbReference type="Gene3D" id="3.40.720.10">
    <property type="entry name" value="Alkaline Phosphatase, subunit A"/>
    <property type="match status" value="1"/>
</dbReference>
<feature type="domain" description="Sulfatase N-terminal" evidence="10">
    <location>
        <begin position="267"/>
        <end position="540"/>
    </location>
</feature>
<feature type="transmembrane region" description="Helical" evidence="9">
    <location>
        <begin position="50"/>
        <end position="73"/>
    </location>
</feature>